<dbReference type="Proteomes" id="UP000217790">
    <property type="component" value="Unassembled WGS sequence"/>
</dbReference>
<sequence>MDLIGSSFIVVQSRVSATLYGAYRLCPRRYGQQCYDTGSMQMHPSSRVQSFRRCKISAVHCPSRETLLVLTQAVVMSFELTPPGSAVPTHFTRATTTDIFIAFSAKTLGVLCASHLRIIRESNSKHQSVMNSSDQPFIVLLDRSSNPSRVPL</sequence>
<evidence type="ECO:0000313" key="2">
    <source>
        <dbReference type="Proteomes" id="UP000217790"/>
    </source>
</evidence>
<dbReference type="EMBL" id="KZ293688">
    <property type="protein sequence ID" value="PBK85841.1"/>
    <property type="molecule type" value="Genomic_DNA"/>
</dbReference>
<gene>
    <name evidence="1" type="ORF">ARMGADRAFT_545207</name>
</gene>
<dbReference type="InParanoid" id="A0A2H3CS15"/>
<dbReference type="OrthoDB" id="10527764at2759"/>
<dbReference type="AlphaFoldDB" id="A0A2H3CS15"/>
<accession>A0A2H3CS15</accession>
<keyword evidence="2" id="KW-1185">Reference proteome</keyword>
<evidence type="ECO:0000313" key="1">
    <source>
        <dbReference type="EMBL" id="PBK85841.1"/>
    </source>
</evidence>
<proteinExistence type="predicted"/>
<reference evidence="2" key="1">
    <citation type="journal article" date="2017" name="Nat. Ecol. Evol.">
        <title>Genome expansion and lineage-specific genetic innovations in the forest pathogenic fungi Armillaria.</title>
        <authorList>
            <person name="Sipos G."/>
            <person name="Prasanna A.N."/>
            <person name="Walter M.C."/>
            <person name="O'Connor E."/>
            <person name="Balint B."/>
            <person name="Krizsan K."/>
            <person name="Kiss B."/>
            <person name="Hess J."/>
            <person name="Varga T."/>
            <person name="Slot J."/>
            <person name="Riley R."/>
            <person name="Boka B."/>
            <person name="Rigling D."/>
            <person name="Barry K."/>
            <person name="Lee J."/>
            <person name="Mihaltcheva S."/>
            <person name="LaButti K."/>
            <person name="Lipzen A."/>
            <person name="Waldron R."/>
            <person name="Moloney N.M."/>
            <person name="Sperisen C."/>
            <person name="Kredics L."/>
            <person name="Vagvoelgyi C."/>
            <person name="Patrignani A."/>
            <person name="Fitzpatrick D."/>
            <person name="Nagy I."/>
            <person name="Doyle S."/>
            <person name="Anderson J.B."/>
            <person name="Grigoriev I.V."/>
            <person name="Gueldener U."/>
            <person name="Muensterkoetter M."/>
            <person name="Nagy L.G."/>
        </authorList>
    </citation>
    <scope>NUCLEOTIDE SEQUENCE [LARGE SCALE GENOMIC DNA]</scope>
    <source>
        <strain evidence="2">Ar21-2</strain>
    </source>
</reference>
<name>A0A2H3CS15_ARMGA</name>
<protein>
    <submittedName>
        <fullName evidence="1">Uncharacterized protein</fullName>
    </submittedName>
</protein>
<organism evidence="1 2">
    <name type="scientific">Armillaria gallica</name>
    <name type="common">Bulbous honey fungus</name>
    <name type="synonym">Armillaria bulbosa</name>
    <dbReference type="NCBI Taxonomy" id="47427"/>
    <lineage>
        <taxon>Eukaryota</taxon>
        <taxon>Fungi</taxon>
        <taxon>Dikarya</taxon>
        <taxon>Basidiomycota</taxon>
        <taxon>Agaricomycotina</taxon>
        <taxon>Agaricomycetes</taxon>
        <taxon>Agaricomycetidae</taxon>
        <taxon>Agaricales</taxon>
        <taxon>Marasmiineae</taxon>
        <taxon>Physalacriaceae</taxon>
        <taxon>Armillaria</taxon>
    </lineage>
</organism>